<keyword evidence="1" id="KW-0677">Repeat</keyword>
<dbReference type="Proteomes" id="UP001189429">
    <property type="component" value="Unassembled WGS sequence"/>
</dbReference>
<evidence type="ECO:0000256" key="2">
    <source>
        <dbReference type="ARBA" id="ARBA00023043"/>
    </source>
</evidence>
<dbReference type="Pfam" id="PF12796">
    <property type="entry name" value="Ank_2"/>
    <property type="match status" value="1"/>
</dbReference>
<dbReference type="InterPro" id="IPR050776">
    <property type="entry name" value="Ank_Repeat/CDKN_Inhibitor"/>
</dbReference>
<feature type="repeat" description="ANK" evidence="3">
    <location>
        <begin position="3"/>
        <end position="35"/>
    </location>
</feature>
<dbReference type="SUPFAM" id="SSF48403">
    <property type="entry name" value="Ankyrin repeat"/>
    <property type="match status" value="1"/>
</dbReference>
<proteinExistence type="predicted"/>
<dbReference type="PROSITE" id="PS50088">
    <property type="entry name" value="ANK_REPEAT"/>
    <property type="match status" value="1"/>
</dbReference>
<comment type="caution">
    <text evidence="4">The sequence shown here is derived from an EMBL/GenBank/DDBJ whole genome shotgun (WGS) entry which is preliminary data.</text>
</comment>
<keyword evidence="2 3" id="KW-0040">ANK repeat</keyword>
<dbReference type="PANTHER" id="PTHR24201">
    <property type="entry name" value="ANK_REP_REGION DOMAIN-CONTAINING PROTEIN"/>
    <property type="match status" value="1"/>
</dbReference>
<organism evidence="4 5">
    <name type="scientific">Prorocentrum cordatum</name>
    <dbReference type="NCBI Taxonomy" id="2364126"/>
    <lineage>
        <taxon>Eukaryota</taxon>
        <taxon>Sar</taxon>
        <taxon>Alveolata</taxon>
        <taxon>Dinophyceae</taxon>
        <taxon>Prorocentrales</taxon>
        <taxon>Prorocentraceae</taxon>
        <taxon>Prorocentrum</taxon>
    </lineage>
</organism>
<accession>A0ABN9PVS2</accession>
<name>A0ABN9PVS2_9DINO</name>
<keyword evidence="5" id="KW-1185">Reference proteome</keyword>
<feature type="non-terminal residue" evidence="4">
    <location>
        <position position="1"/>
    </location>
</feature>
<dbReference type="EMBL" id="CAUYUJ010001484">
    <property type="protein sequence ID" value="CAK0796178.1"/>
    <property type="molecule type" value="Genomic_DNA"/>
</dbReference>
<dbReference type="InterPro" id="IPR002110">
    <property type="entry name" value="Ankyrin_rpt"/>
</dbReference>
<evidence type="ECO:0000313" key="5">
    <source>
        <dbReference type="Proteomes" id="UP001189429"/>
    </source>
</evidence>
<evidence type="ECO:0000256" key="1">
    <source>
        <dbReference type="ARBA" id="ARBA00022737"/>
    </source>
</evidence>
<evidence type="ECO:0000313" key="4">
    <source>
        <dbReference type="EMBL" id="CAK0796178.1"/>
    </source>
</evidence>
<protein>
    <submittedName>
        <fullName evidence="4">Uncharacterized protein</fullName>
    </submittedName>
</protein>
<feature type="non-terminal residue" evidence="4">
    <location>
        <position position="132"/>
    </location>
</feature>
<gene>
    <name evidence="4" type="ORF">PCOR1329_LOCUS5618</name>
</gene>
<evidence type="ECO:0000256" key="3">
    <source>
        <dbReference type="PROSITE-ProRule" id="PRU00023"/>
    </source>
</evidence>
<dbReference type="InterPro" id="IPR036770">
    <property type="entry name" value="Ankyrin_rpt-contain_sf"/>
</dbReference>
<dbReference type="Gene3D" id="1.25.40.20">
    <property type="entry name" value="Ankyrin repeat-containing domain"/>
    <property type="match status" value="1"/>
</dbReference>
<sequence length="132" mass="13265">GPGAVTPLHAAARGGHRELLALLASRGARAEAADGSGRRAVHEAAARGHAAALGALLELGACADGEAVGEERPLTLAVRGGHDACAALLAAACEARALWAQGRRHRLADRGAEAARCFARAGELCARAGLPR</sequence>
<dbReference type="PROSITE" id="PS50297">
    <property type="entry name" value="ANK_REP_REGION"/>
    <property type="match status" value="1"/>
</dbReference>
<reference evidence="4" key="1">
    <citation type="submission" date="2023-10" db="EMBL/GenBank/DDBJ databases">
        <authorList>
            <person name="Chen Y."/>
            <person name="Shah S."/>
            <person name="Dougan E. K."/>
            <person name="Thang M."/>
            <person name="Chan C."/>
        </authorList>
    </citation>
    <scope>NUCLEOTIDE SEQUENCE [LARGE SCALE GENOMIC DNA]</scope>
</reference>